<name>A0A1M6HT02_9ACTN</name>
<dbReference type="Proteomes" id="UP000184452">
    <property type="component" value="Unassembled WGS sequence"/>
</dbReference>
<sequence>MSVVTWDSFRAAEHFTMRTARLIDRYRFAYHFQSGPTAPIRSALAAYRNIDGGYGNALDPDLRGHASQPLAVDTALRYLDELGPIPQDLGQGICRYLATTSPDGGLPPVTPAVRHTEAAPWWRERPDHGPDLALTASITGRLHKHNITHPWRDRATAYCWKHIDALHWTDPHEAIGICTFLQHVSDRPRALAAVNRLSTMIRAVVRTDPHEGASVPGYRRAASPRHHVHTPLDLAPDPSCIARPMFTDSEIAANLDRVEKTQRPEGGWSADWDHWDATATHELEGMRTIQRLRILRAYGRLTPGVPAPRRDR</sequence>
<proteinExistence type="predicted"/>
<protein>
    <recommendedName>
        <fullName evidence="3">Prenyltransferase and squalene oxidase repeat-containing protein</fullName>
    </recommendedName>
</protein>
<organism evidence="1 2">
    <name type="scientific">Nocardiopsis flavescens</name>
    <dbReference type="NCBI Taxonomy" id="758803"/>
    <lineage>
        <taxon>Bacteria</taxon>
        <taxon>Bacillati</taxon>
        <taxon>Actinomycetota</taxon>
        <taxon>Actinomycetes</taxon>
        <taxon>Streptosporangiales</taxon>
        <taxon>Nocardiopsidaceae</taxon>
        <taxon>Nocardiopsis</taxon>
    </lineage>
</organism>
<gene>
    <name evidence="1" type="ORF">SAMN05421803_104296</name>
</gene>
<dbReference type="EMBL" id="FQZK01000004">
    <property type="protein sequence ID" value="SHJ25321.1"/>
    <property type="molecule type" value="Genomic_DNA"/>
</dbReference>
<dbReference type="SUPFAM" id="SSF48239">
    <property type="entry name" value="Terpenoid cyclases/Protein prenyltransferases"/>
    <property type="match status" value="1"/>
</dbReference>
<evidence type="ECO:0000313" key="2">
    <source>
        <dbReference type="Proteomes" id="UP000184452"/>
    </source>
</evidence>
<accession>A0A1M6HT02</accession>
<reference evidence="1 2" key="1">
    <citation type="submission" date="2016-11" db="EMBL/GenBank/DDBJ databases">
        <authorList>
            <person name="Jaros S."/>
            <person name="Januszkiewicz K."/>
            <person name="Wedrychowicz H."/>
        </authorList>
    </citation>
    <scope>NUCLEOTIDE SEQUENCE [LARGE SCALE GENOMIC DNA]</scope>
    <source>
        <strain evidence="1 2">CGMCC 4.5723</strain>
    </source>
</reference>
<evidence type="ECO:0008006" key="3">
    <source>
        <dbReference type="Google" id="ProtNLM"/>
    </source>
</evidence>
<evidence type="ECO:0000313" key="1">
    <source>
        <dbReference type="EMBL" id="SHJ25321.1"/>
    </source>
</evidence>
<dbReference type="InterPro" id="IPR008930">
    <property type="entry name" value="Terpenoid_cyclase/PrenylTrfase"/>
</dbReference>
<dbReference type="STRING" id="758803.SAMN05421803_104296"/>
<keyword evidence="2" id="KW-1185">Reference proteome</keyword>
<dbReference type="AlphaFoldDB" id="A0A1M6HT02"/>